<dbReference type="Pfam" id="PF00583">
    <property type="entry name" value="Acetyltransf_1"/>
    <property type="match status" value="1"/>
</dbReference>
<keyword evidence="5" id="KW-1185">Reference proteome</keyword>
<comment type="caution">
    <text evidence="4">The sequence shown here is derived from an EMBL/GenBank/DDBJ whole genome shotgun (WGS) entry which is preliminary data.</text>
</comment>
<sequence length="141" mass="15510">MGDKDFFSWLGLFEGYSEFYGSELTDGKALQVWSWIIDKNHPLTGAVAIDDDGTYVGLAHFRAVPQTLSATMGLCLDDLFVTPDARGAGTGRAIMDFVKQHAKDKGLARIRLITAADNATAQILYDQVGTRTDWVTYEITV</sequence>
<reference evidence="4 5" key="1">
    <citation type="submission" date="2019-03" db="EMBL/GenBank/DDBJ databases">
        <title>Genomics of glacier-inhabiting Cryobacterium strains.</title>
        <authorList>
            <person name="Liu Q."/>
            <person name="Xin Y.-H."/>
        </authorList>
    </citation>
    <scope>NUCLEOTIDE SEQUENCE [LARGE SCALE GENOMIC DNA]</scope>
    <source>
        <strain evidence="4 5">CGMCC 1.4292</strain>
    </source>
</reference>
<keyword evidence="1 4" id="KW-0808">Transferase</keyword>
<accession>A0A4Y8KM70</accession>
<dbReference type="OrthoDB" id="9805924at2"/>
<feature type="domain" description="N-acetyltransferase" evidence="3">
    <location>
        <begin position="1"/>
        <end position="141"/>
    </location>
</feature>
<dbReference type="InterPro" id="IPR016181">
    <property type="entry name" value="Acyl_CoA_acyltransferase"/>
</dbReference>
<dbReference type="PANTHER" id="PTHR43877">
    <property type="entry name" value="AMINOALKYLPHOSPHONATE N-ACETYLTRANSFERASE-RELATED-RELATED"/>
    <property type="match status" value="1"/>
</dbReference>
<dbReference type="CDD" id="cd04301">
    <property type="entry name" value="NAT_SF"/>
    <property type="match status" value="1"/>
</dbReference>
<evidence type="ECO:0000313" key="4">
    <source>
        <dbReference type="EMBL" id="TFD78657.1"/>
    </source>
</evidence>
<dbReference type="PROSITE" id="PS51186">
    <property type="entry name" value="GNAT"/>
    <property type="match status" value="1"/>
</dbReference>
<dbReference type="EMBL" id="SOHQ01000028">
    <property type="protein sequence ID" value="TFD78657.1"/>
    <property type="molecule type" value="Genomic_DNA"/>
</dbReference>
<dbReference type="InterPro" id="IPR000182">
    <property type="entry name" value="GNAT_dom"/>
</dbReference>
<protein>
    <submittedName>
        <fullName evidence="4">GNAT family N-acetyltransferase</fullName>
    </submittedName>
</protein>
<evidence type="ECO:0000259" key="3">
    <source>
        <dbReference type="PROSITE" id="PS51186"/>
    </source>
</evidence>
<dbReference type="SUPFAM" id="SSF55729">
    <property type="entry name" value="Acyl-CoA N-acyltransferases (Nat)"/>
    <property type="match status" value="1"/>
</dbReference>
<dbReference type="GO" id="GO:0016747">
    <property type="term" value="F:acyltransferase activity, transferring groups other than amino-acyl groups"/>
    <property type="evidence" value="ECO:0007669"/>
    <property type="project" value="InterPro"/>
</dbReference>
<evidence type="ECO:0000256" key="2">
    <source>
        <dbReference type="ARBA" id="ARBA00023315"/>
    </source>
</evidence>
<dbReference type="PANTHER" id="PTHR43877:SF2">
    <property type="entry name" value="AMINOALKYLPHOSPHONATE N-ACETYLTRANSFERASE-RELATED"/>
    <property type="match status" value="1"/>
</dbReference>
<evidence type="ECO:0000313" key="5">
    <source>
        <dbReference type="Proteomes" id="UP000298218"/>
    </source>
</evidence>
<keyword evidence="2" id="KW-0012">Acyltransferase</keyword>
<proteinExistence type="predicted"/>
<organism evidence="4 5">
    <name type="scientific">Cryobacterium psychrophilum</name>
    <dbReference type="NCBI Taxonomy" id="41988"/>
    <lineage>
        <taxon>Bacteria</taxon>
        <taxon>Bacillati</taxon>
        <taxon>Actinomycetota</taxon>
        <taxon>Actinomycetes</taxon>
        <taxon>Micrococcales</taxon>
        <taxon>Microbacteriaceae</taxon>
        <taxon>Cryobacterium</taxon>
    </lineage>
</organism>
<dbReference type="InterPro" id="IPR050832">
    <property type="entry name" value="Bact_Acetyltransf"/>
</dbReference>
<dbReference type="Proteomes" id="UP000298218">
    <property type="component" value="Unassembled WGS sequence"/>
</dbReference>
<name>A0A4Y8KM70_9MICO</name>
<gene>
    <name evidence="4" type="ORF">E3T53_09310</name>
</gene>
<evidence type="ECO:0000256" key="1">
    <source>
        <dbReference type="ARBA" id="ARBA00022679"/>
    </source>
</evidence>
<dbReference type="Gene3D" id="3.40.630.30">
    <property type="match status" value="1"/>
</dbReference>
<dbReference type="AlphaFoldDB" id="A0A4Y8KM70"/>